<dbReference type="AlphaFoldDB" id="A0A915INA5"/>
<name>A0A915INA5_ROMCU</name>
<keyword evidence="2" id="KW-1185">Reference proteome</keyword>
<evidence type="ECO:0000313" key="2">
    <source>
        <dbReference type="Proteomes" id="UP000887565"/>
    </source>
</evidence>
<dbReference type="WBParaSite" id="nRc.2.0.1.t15673-RA">
    <property type="protein sequence ID" value="nRc.2.0.1.t15673-RA"/>
    <property type="gene ID" value="nRc.2.0.1.g15673"/>
</dbReference>
<protein>
    <submittedName>
        <fullName evidence="3">Uncharacterized protein</fullName>
    </submittedName>
</protein>
<dbReference type="Proteomes" id="UP000887565">
    <property type="component" value="Unplaced"/>
</dbReference>
<feature type="region of interest" description="Disordered" evidence="1">
    <location>
        <begin position="1"/>
        <end position="23"/>
    </location>
</feature>
<proteinExistence type="predicted"/>
<evidence type="ECO:0000313" key="3">
    <source>
        <dbReference type="WBParaSite" id="nRc.2.0.1.t15673-RA"/>
    </source>
</evidence>
<reference evidence="3" key="1">
    <citation type="submission" date="2022-11" db="UniProtKB">
        <authorList>
            <consortium name="WormBaseParasite"/>
        </authorList>
    </citation>
    <scope>IDENTIFICATION</scope>
</reference>
<sequence length="99" mass="9937">MASLGNRGSKCNTTPATRVAPSARRAVDWTDVEAVGRNDVVVTTVVVRADIGAVGGNDAVVVGSDGEDEVACSTSIGGAGGNGTLNSGFRGFFKASKHL</sequence>
<evidence type="ECO:0000256" key="1">
    <source>
        <dbReference type="SAM" id="MobiDB-lite"/>
    </source>
</evidence>
<accession>A0A915INA5</accession>
<organism evidence="2 3">
    <name type="scientific">Romanomermis culicivorax</name>
    <name type="common">Nematode worm</name>
    <dbReference type="NCBI Taxonomy" id="13658"/>
    <lineage>
        <taxon>Eukaryota</taxon>
        <taxon>Metazoa</taxon>
        <taxon>Ecdysozoa</taxon>
        <taxon>Nematoda</taxon>
        <taxon>Enoplea</taxon>
        <taxon>Dorylaimia</taxon>
        <taxon>Mermithida</taxon>
        <taxon>Mermithoidea</taxon>
        <taxon>Mermithidae</taxon>
        <taxon>Romanomermis</taxon>
    </lineage>
</organism>